<feature type="region of interest" description="Disordered" evidence="1">
    <location>
        <begin position="199"/>
        <end position="218"/>
    </location>
</feature>
<feature type="compositionally biased region" description="Polar residues" evidence="1">
    <location>
        <begin position="303"/>
        <end position="323"/>
    </location>
</feature>
<evidence type="ECO:0000313" key="2">
    <source>
        <dbReference type="EMBL" id="CAB9522946.1"/>
    </source>
</evidence>
<comment type="caution">
    <text evidence="2">The sequence shown here is derived from an EMBL/GenBank/DDBJ whole genome shotgun (WGS) entry which is preliminary data.</text>
</comment>
<feature type="compositionally biased region" description="Basic and acidic residues" evidence="1">
    <location>
        <begin position="261"/>
        <end position="274"/>
    </location>
</feature>
<feature type="compositionally biased region" description="Basic and acidic residues" evidence="1">
    <location>
        <begin position="131"/>
        <end position="140"/>
    </location>
</feature>
<dbReference type="Proteomes" id="UP001153069">
    <property type="component" value="Unassembled WGS sequence"/>
</dbReference>
<feature type="region of interest" description="Disordered" evidence="1">
    <location>
        <begin position="90"/>
        <end position="194"/>
    </location>
</feature>
<organism evidence="2 3">
    <name type="scientific">Seminavis robusta</name>
    <dbReference type="NCBI Taxonomy" id="568900"/>
    <lineage>
        <taxon>Eukaryota</taxon>
        <taxon>Sar</taxon>
        <taxon>Stramenopiles</taxon>
        <taxon>Ochrophyta</taxon>
        <taxon>Bacillariophyta</taxon>
        <taxon>Bacillariophyceae</taxon>
        <taxon>Bacillariophycidae</taxon>
        <taxon>Naviculales</taxon>
        <taxon>Naviculaceae</taxon>
        <taxon>Seminavis</taxon>
    </lineage>
</organism>
<name>A0A9N8EP80_9STRA</name>
<reference evidence="2" key="1">
    <citation type="submission" date="2020-06" db="EMBL/GenBank/DDBJ databases">
        <authorList>
            <consortium name="Plant Systems Biology data submission"/>
        </authorList>
    </citation>
    <scope>NUCLEOTIDE SEQUENCE</scope>
    <source>
        <strain evidence="2">D6</strain>
    </source>
</reference>
<protein>
    <submittedName>
        <fullName evidence="2">Uncharacterized protein</fullName>
    </submittedName>
</protein>
<accession>A0A9N8EP80</accession>
<proteinExistence type="predicted"/>
<gene>
    <name evidence="2" type="ORF">SEMRO_1359_G266000.1</name>
</gene>
<dbReference type="EMBL" id="CAICTM010001357">
    <property type="protein sequence ID" value="CAB9522946.1"/>
    <property type="molecule type" value="Genomic_DNA"/>
</dbReference>
<sequence length="518" mass="56153">MEQALDHQEEAGWFLDAEDTRYYVDSNGVEFYPDDFLAWDGVVDVPHVTDEDGILYFATEKVERSVLEQLSNVDRFSDPALSVILTQEFASSGGSTEKSESTPTCSTSPSSQRSGSQEAAKSEKKRKQRSKREAKGKARTDTTGGRSKTRSRSPRPQQGETKQKRVRSRKLGTKEMPGVGSSSGTSSIPVRVKVSSRKNIGSQFMEEEGDASSSSCVSELTCSIVGTDSSQSARGRRSKSRPDHSARAPRRRPQSSPSQQKRADKGEPEQDQRSKPMRRRSNSATTLREDRRMARRRRQVDRLSQQGIVQQLQPDQAAVTSPLQDPEEITVDEAVAALPAPDVEDLPVIEQKKVRKPAIRRSFSFYEELASAAVTGFTKTASTAANVGLVTTQAAVGFPILVAGAAVGATVGVGKFAVDATMEVANTAVHVTASTLQRSRSANCLLGPLLNGRNKTPPPKKKKILSAKSSFNDDLASSSLSEAAGDDIACVPLERTTSAPIFTDMLPVEKRFTTALLA</sequence>
<feature type="region of interest" description="Disordered" evidence="1">
    <location>
        <begin position="225"/>
        <end position="324"/>
    </location>
</feature>
<dbReference type="AlphaFoldDB" id="A0A9N8EP80"/>
<evidence type="ECO:0000256" key="1">
    <source>
        <dbReference type="SAM" id="MobiDB-lite"/>
    </source>
</evidence>
<feature type="compositionally biased region" description="Low complexity" evidence="1">
    <location>
        <begin position="91"/>
        <end position="119"/>
    </location>
</feature>
<evidence type="ECO:0000313" key="3">
    <source>
        <dbReference type="Proteomes" id="UP001153069"/>
    </source>
</evidence>
<keyword evidence="3" id="KW-1185">Reference proteome</keyword>